<gene>
    <name evidence="1" type="ORF">IEQ34_007545</name>
</gene>
<dbReference type="EMBL" id="JAGFBR010000008">
    <property type="protein sequence ID" value="KAH0462963.1"/>
    <property type="molecule type" value="Genomic_DNA"/>
</dbReference>
<sequence>MRFSSVFFSLLCGLRAPSHPKAGPEMFLKSFQIQMLEIKENDALISFPIEVEQWFLQVSSFFCEINFIWLKSLQPFPSCEASIPQRICVEKLLQNIPSSWELLGFEELESLHCLLSSLSFSSVNLLNILLLISMVAML</sequence>
<evidence type="ECO:0000313" key="2">
    <source>
        <dbReference type="Proteomes" id="UP000775213"/>
    </source>
</evidence>
<accession>A0AAV7H5N0</accession>
<reference evidence="1 2" key="1">
    <citation type="journal article" date="2021" name="Hortic Res">
        <title>Chromosome-scale assembly of the Dendrobium chrysotoxum genome enhances the understanding of orchid evolution.</title>
        <authorList>
            <person name="Zhang Y."/>
            <person name="Zhang G.Q."/>
            <person name="Zhang D."/>
            <person name="Liu X.D."/>
            <person name="Xu X.Y."/>
            <person name="Sun W.H."/>
            <person name="Yu X."/>
            <person name="Zhu X."/>
            <person name="Wang Z.W."/>
            <person name="Zhao X."/>
            <person name="Zhong W.Y."/>
            <person name="Chen H."/>
            <person name="Yin W.L."/>
            <person name="Huang T."/>
            <person name="Niu S.C."/>
            <person name="Liu Z.J."/>
        </authorList>
    </citation>
    <scope>NUCLEOTIDE SEQUENCE [LARGE SCALE GENOMIC DNA]</scope>
    <source>
        <strain evidence="1">Lindl</strain>
    </source>
</reference>
<proteinExistence type="predicted"/>
<dbReference type="AlphaFoldDB" id="A0AAV7H5N0"/>
<protein>
    <submittedName>
        <fullName evidence="1">Uncharacterized protein</fullName>
    </submittedName>
</protein>
<keyword evidence="2" id="KW-1185">Reference proteome</keyword>
<dbReference type="Proteomes" id="UP000775213">
    <property type="component" value="Unassembled WGS sequence"/>
</dbReference>
<comment type="caution">
    <text evidence="1">The sequence shown here is derived from an EMBL/GenBank/DDBJ whole genome shotgun (WGS) entry which is preliminary data.</text>
</comment>
<name>A0AAV7H5N0_DENCH</name>
<organism evidence="1 2">
    <name type="scientific">Dendrobium chrysotoxum</name>
    <name type="common">Orchid</name>
    <dbReference type="NCBI Taxonomy" id="161865"/>
    <lineage>
        <taxon>Eukaryota</taxon>
        <taxon>Viridiplantae</taxon>
        <taxon>Streptophyta</taxon>
        <taxon>Embryophyta</taxon>
        <taxon>Tracheophyta</taxon>
        <taxon>Spermatophyta</taxon>
        <taxon>Magnoliopsida</taxon>
        <taxon>Liliopsida</taxon>
        <taxon>Asparagales</taxon>
        <taxon>Orchidaceae</taxon>
        <taxon>Epidendroideae</taxon>
        <taxon>Malaxideae</taxon>
        <taxon>Dendrobiinae</taxon>
        <taxon>Dendrobium</taxon>
    </lineage>
</organism>
<evidence type="ECO:0000313" key="1">
    <source>
        <dbReference type="EMBL" id="KAH0462963.1"/>
    </source>
</evidence>